<organism evidence="3">
    <name type="scientific">marine metagenome</name>
    <dbReference type="NCBI Taxonomy" id="408172"/>
    <lineage>
        <taxon>unclassified sequences</taxon>
        <taxon>metagenomes</taxon>
        <taxon>ecological metagenomes</taxon>
    </lineage>
</organism>
<reference evidence="3" key="1">
    <citation type="submission" date="2018-05" db="EMBL/GenBank/DDBJ databases">
        <authorList>
            <person name="Lanie J.A."/>
            <person name="Ng W.-L."/>
            <person name="Kazmierczak K.M."/>
            <person name="Andrzejewski T.M."/>
            <person name="Davidsen T.M."/>
            <person name="Wayne K.J."/>
            <person name="Tettelin H."/>
            <person name="Glass J.I."/>
            <person name="Rusch D."/>
            <person name="Podicherti R."/>
            <person name="Tsui H.-C.T."/>
            <person name="Winkler M.E."/>
        </authorList>
    </citation>
    <scope>NUCLEOTIDE SEQUENCE</scope>
</reference>
<dbReference type="AlphaFoldDB" id="A0A382K1R9"/>
<keyword evidence="1" id="KW-0663">Pyridoxal phosphate</keyword>
<name>A0A382K1R9_9ZZZZ</name>
<dbReference type="PANTHER" id="PTHR10146:SF14">
    <property type="entry name" value="PYRIDOXAL PHOSPHATE HOMEOSTASIS PROTEIN"/>
    <property type="match status" value="1"/>
</dbReference>
<evidence type="ECO:0000313" key="3">
    <source>
        <dbReference type="EMBL" id="SVC18178.1"/>
    </source>
</evidence>
<dbReference type="PIRSF" id="PIRSF004848">
    <property type="entry name" value="YBL036c_PLPDEIII"/>
    <property type="match status" value="1"/>
</dbReference>
<protein>
    <recommendedName>
        <fullName evidence="2">Alanine racemase N-terminal domain-containing protein</fullName>
    </recommendedName>
</protein>
<dbReference type="Gene3D" id="3.20.20.10">
    <property type="entry name" value="Alanine racemase"/>
    <property type="match status" value="1"/>
</dbReference>
<dbReference type="InterPro" id="IPR001608">
    <property type="entry name" value="Ala_racemase_N"/>
</dbReference>
<proteinExistence type="inferred from homology"/>
<dbReference type="SUPFAM" id="SSF51419">
    <property type="entry name" value="PLP-binding barrel"/>
    <property type="match status" value="1"/>
</dbReference>
<sequence>MNIEEKTKSFLKEVNQFCSRSGRNPKNIIVVGATKKQAVGSIKSAFISGVKNFGENFLQEAEPKIMKLDSGLSWHFIGSIQSRKAKKISSLFHWVQTVDRLKVAKILNENRPKECGKLNICVQVNPERELNKSGIGLGECESFIAELNSMEMLKVRGLMVIPRATKDFEQQRRGFAKIRSCFNFLKTVYPDLDTLSMGMSGDYKAAILEGTTMIRIGTNIFGERK</sequence>
<accession>A0A382K1R9</accession>
<dbReference type="PANTHER" id="PTHR10146">
    <property type="entry name" value="PROLINE SYNTHETASE CO-TRANSCRIBED BACTERIAL HOMOLOG PROTEIN"/>
    <property type="match status" value="1"/>
</dbReference>
<evidence type="ECO:0000259" key="2">
    <source>
        <dbReference type="Pfam" id="PF01168"/>
    </source>
</evidence>
<evidence type="ECO:0000256" key="1">
    <source>
        <dbReference type="ARBA" id="ARBA00022898"/>
    </source>
</evidence>
<dbReference type="InterPro" id="IPR011078">
    <property type="entry name" value="PyrdxlP_homeostasis"/>
</dbReference>
<dbReference type="PROSITE" id="PS01211">
    <property type="entry name" value="UPF0001"/>
    <property type="match status" value="1"/>
</dbReference>
<dbReference type="GO" id="GO:0030170">
    <property type="term" value="F:pyridoxal phosphate binding"/>
    <property type="evidence" value="ECO:0007669"/>
    <property type="project" value="InterPro"/>
</dbReference>
<dbReference type="NCBIfam" id="TIGR00044">
    <property type="entry name" value="YggS family pyridoxal phosphate-dependent enzyme"/>
    <property type="match status" value="1"/>
</dbReference>
<dbReference type="HAMAP" id="MF_02087">
    <property type="entry name" value="PLP_homeostasis"/>
    <property type="match status" value="1"/>
</dbReference>
<dbReference type="Pfam" id="PF01168">
    <property type="entry name" value="Ala_racemase_N"/>
    <property type="match status" value="1"/>
</dbReference>
<dbReference type="InterPro" id="IPR029066">
    <property type="entry name" value="PLP-binding_barrel"/>
</dbReference>
<feature type="domain" description="Alanine racemase N-terminal" evidence="2">
    <location>
        <begin position="41"/>
        <end position="224"/>
    </location>
</feature>
<gene>
    <name evidence="3" type="ORF">METZ01_LOCUS271032</name>
</gene>
<dbReference type="EMBL" id="UINC01077759">
    <property type="protein sequence ID" value="SVC18178.1"/>
    <property type="molecule type" value="Genomic_DNA"/>
</dbReference>